<proteinExistence type="predicted"/>
<protein>
    <submittedName>
        <fullName evidence="1">Uncharacterized protein</fullName>
    </submittedName>
</protein>
<organism evidence="1">
    <name type="scientific">Anguilla anguilla</name>
    <name type="common">European freshwater eel</name>
    <name type="synonym">Muraena anguilla</name>
    <dbReference type="NCBI Taxonomy" id="7936"/>
    <lineage>
        <taxon>Eukaryota</taxon>
        <taxon>Metazoa</taxon>
        <taxon>Chordata</taxon>
        <taxon>Craniata</taxon>
        <taxon>Vertebrata</taxon>
        <taxon>Euteleostomi</taxon>
        <taxon>Actinopterygii</taxon>
        <taxon>Neopterygii</taxon>
        <taxon>Teleostei</taxon>
        <taxon>Anguilliformes</taxon>
        <taxon>Anguillidae</taxon>
        <taxon>Anguilla</taxon>
    </lineage>
</organism>
<dbReference type="EMBL" id="GBXM01099537">
    <property type="protein sequence ID" value="JAH09040.1"/>
    <property type="molecule type" value="Transcribed_RNA"/>
</dbReference>
<dbReference type="AlphaFoldDB" id="A0A0E9PY76"/>
<accession>A0A0E9PY76</accession>
<name>A0A0E9PY76_ANGAN</name>
<reference evidence="1" key="1">
    <citation type="submission" date="2014-11" db="EMBL/GenBank/DDBJ databases">
        <authorList>
            <person name="Amaro Gonzalez C."/>
        </authorList>
    </citation>
    <scope>NUCLEOTIDE SEQUENCE</scope>
</reference>
<reference evidence="1" key="2">
    <citation type="journal article" date="2015" name="Fish Shellfish Immunol.">
        <title>Early steps in the European eel (Anguilla anguilla)-Vibrio vulnificus interaction in the gills: Role of the RtxA13 toxin.</title>
        <authorList>
            <person name="Callol A."/>
            <person name="Pajuelo D."/>
            <person name="Ebbesson L."/>
            <person name="Teles M."/>
            <person name="MacKenzie S."/>
            <person name="Amaro C."/>
        </authorList>
    </citation>
    <scope>NUCLEOTIDE SEQUENCE</scope>
</reference>
<evidence type="ECO:0000313" key="1">
    <source>
        <dbReference type="EMBL" id="JAH09040.1"/>
    </source>
</evidence>
<sequence length="28" mass="3067">MPHVQKAGVLPVLLLNLPHLTASPFYPL</sequence>